<dbReference type="InterPro" id="IPR037998">
    <property type="entry name" value="Exu"/>
</dbReference>
<dbReference type="Proteomes" id="UP000000305">
    <property type="component" value="Unassembled WGS sequence"/>
</dbReference>
<dbReference type="AlphaFoldDB" id="E9GKX8"/>
<feature type="compositionally biased region" description="Basic residues" evidence="1">
    <location>
        <begin position="294"/>
        <end position="303"/>
    </location>
</feature>
<dbReference type="OrthoDB" id="6347593at2759"/>
<dbReference type="Pfam" id="PF22123">
    <property type="entry name" value="Exu_RNase_H_like"/>
    <property type="match status" value="1"/>
</dbReference>
<evidence type="ECO:0000259" key="2">
    <source>
        <dbReference type="Pfam" id="PF18609"/>
    </source>
</evidence>
<feature type="region of interest" description="Disordered" evidence="1">
    <location>
        <begin position="285"/>
        <end position="328"/>
    </location>
</feature>
<feature type="domain" description="Exuperantia SAM-like" evidence="2">
    <location>
        <begin position="213"/>
        <end position="285"/>
    </location>
</feature>
<dbReference type="GO" id="GO:0003723">
    <property type="term" value="F:RNA binding"/>
    <property type="evidence" value="ECO:0007669"/>
    <property type="project" value="InterPro"/>
</dbReference>
<feature type="domain" description="Exuperantia RNAse H-like" evidence="3">
    <location>
        <begin position="30"/>
        <end position="150"/>
    </location>
</feature>
<protein>
    <submittedName>
        <fullName evidence="5">Uncharacterized protein</fullName>
    </submittedName>
</protein>
<dbReference type="GO" id="GO:0042803">
    <property type="term" value="F:protein homodimerization activity"/>
    <property type="evidence" value="ECO:0007669"/>
    <property type="project" value="InterPro"/>
</dbReference>
<reference evidence="5 6" key="1">
    <citation type="journal article" date="2011" name="Science">
        <title>The ecoresponsive genome of Daphnia pulex.</title>
        <authorList>
            <person name="Colbourne J.K."/>
            <person name="Pfrender M.E."/>
            <person name="Gilbert D."/>
            <person name="Thomas W.K."/>
            <person name="Tucker A."/>
            <person name="Oakley T.H."/>
            <person name="Tokishita S."/>
            <person name="Aerts A."/>
            <person name="Arnold G.J."/>
            <person name="Basu M.K."/>
            <person name="Bauer D.J."/>
            <person name="Caceres C.E."/>
            <person name="Carmel L."/>
            <person name="Casola C."/>
            <person name="Choi J.H."/>
            <person name="Detter J.C."/>
            <person name="Dong Q."/>
            <person name="Dusheyko S."/>
            <person name="Eads B.D."/>
            <person name="Frohlich T."/>
            <person name="Geiler-Samerotte K.A."/>
            <person name="Gerlach D."/>
            <person name="Hatcher P."/>
            <person name="Jogdeo S."/>
            <person name="Krijgsveld J."/>
            <person name="Kriventseva E.V."/>
            <person name="Kultz D."/>
            <person name="Laforsch C."/>
            <person name="Lindquist E."/>
            <person name="Lopez J."/>
            <person name="Manak J.R."/>
            <person name="Muller J."/>
            <person name="Pangilinan J."/>
            <person name="Patwardhan R.P."/>
            <person name="Pitluck S."/>
            <person name="Pritham E.J."/>
            <person name="Rechtsteiner A."/>
            <person name="Rho M."/>
            <person name="Rogozin I.B."/>
            <person name="Sakarya O."/>
            <person name="Salamov A."/>
            <person name="Schaack S."/>
            <person name="Shapiro H."/>
            <person name="Shiga Y."/>
            <person name="Skalitzky C."/>
            <person name="Smith Z."/>
            <person name="Souvorov A."/>
            <person name="Sung W."/>
            <person name="Tang Z."/>
            <person name="Tsuchiya D."/>
            <person name="Tu H."/>
            <person name="Vos H."/>
            <person name="Wang M."/>
            <person name="Wolf Y.I."/>
            <person name="Yamagata H."/>
            <person name="Yamada T."/>
            <person name="Ye Y."/>
            <person name="Shaw J.R."/>
            <person name="Andrews J."/>
            <person name="Crease T.J."/>
            <person name="Tang H."/>
            <person name="Lucas S.M."/>
            <person name="Robertson H.M."/>
            <person name="Bork P."/>
            <person name="Koonin E.V."/>
            <person name="Zdobnov E.M."/>
            <person name="Grigoriev I.V."/>
            <person name="Lynch M."/>
            <person name="Boore J.L."/>
        </authorList>
    </citation>
    <scope>NUCLEOTIDE SEQUENCE [LARGE SCALE GENOMIC DNA]</scope>
</reference>
<dbReference type="eggNOG" id="ENOG502QVAD">
    <property type="taxonomic scope" value="Eukaryota"/>
</dbReference>
<gene>
    <name evidence="5" type="ORF">DAPPUDRAFT_244424</name>
    <name evidence="4" type="ORF">DAPPUDRAFT_245614</name>
</gene>
<evidence type="ECO:0000259" key="3">
    <source>
        <dbReference type="Pfam" id="PF22123"/>
    </source>
</evidence>
<dbReference type="InterPro" id="IPR040941">
    <property type="entry name" value="SAM_Exu"/>
</dbReference>
<dbReference type="KEGG" id="dpx:DAPPUDRAFT_245614"/>
<dbReference type="EMBL" id="GL732555">
    <property type="protein sequence ID" value="EFX78803.1"/>
    <property type="molecule type" value="Genomic_DNA"/>
</dbReference>
<proteinExistence type="predicted"/>
<evidence type="ECO:0000313" key="4">
    <source>
        <dbReference type="EMBL" id="EFX78803.1"/>
    </source>
</evidence>
<keyword evidence="6" id="KW-1185">Reference proteome</keyword>
<dbReference type="HOGENOM" id="CLU_056447_0_0_1"/>
<dbReference type="Pfam" id="PF18609">
    <property type="entry name" value="SAM_Exu"/>
    <property type="match status" value="1"/>
</dbReference>
<dbReference type="PANTHER" id="PTHR12384">
    <property type="entry name" value="MATERNAL PROTEIN EXUPERANTIA"/>
    <property type="match status" value="1"/>
</dbReference>
<name>E9GKX8_DAPPU</name>
<evidence type="ECO:0000313" key="5">
    <source>
        <dbReference type="EMBL" id="EFX79891.1"/>
    </source>
</evidence>
<evidence type="ECO:0000313" key="6">
    <source>
        <dbReference type="Proteomes" id="UP000000305"/>
    </source>
</evidence>
<organism evidence="5 6">
    <name type="scientific">Daphnia pulex</name>
    <name type="common">Water flea</name>
    <dbReference type="NCBI Taxonomy" id="6669"/>
    <lineage>
        <taxon>Eukaryota</taxon>
        <taxon>Metazoa</taxon>
        <taxon>Ecdysozoa</taxon>
        <taxon>Arthropoda</taxon>
        <taxon>Crustacea</taxon>
        <taxon>Branchiopoda</taxon>
        <taxon>Diplostraca</taxon>
        <taxon>Cladocera</taxon>
        <taxon>Anomopoda</taxon>
        <taxon>Daphniidae</taxon>
        <taxon>Daphnia</taxon>
    </lineage>
</organism>
<accession>E9GKX8</accession>
<evidence type="ECO:0000256" key="1">
    <source>
        <dbReference type="SAM" id="MobiDB-lite"/>
    </source>
</evidence>
<dbReference type="GO" id="GO:0045450">
    <property type="term" value="P:bicoid mRNA localization"/>
    <property type="evidence" value="ECO:0007669"/>
    <property type="project" value="InterPro"/>
</dbReference>
<dbReference type="InterPro" id="IPR054362">
    <property type="entry name" value="Exu_RNase_H-like"/>
</dbReference>
<sequence>MVNLGSFYVAQEEKAEGPDFNEYEEKAEGHDFNEYVMPYGKLPLNVIRNYNLRIVDTDRYRMLKEIRNNRMLKSKSEVAACNDFASWLIKLQKDNFTDKKIVLVFFEPCHSKILQLFQALERYRLLHDVNKILLGCVNGWDLLRQQVHDLKDEHRMVLKALADHHLGVDTPLESAVQRAQSSTLQDPSQGAWRPHQHWVKKIKEELTKEAQWRPVFADMFRQGIKPRWRAGFLRHMPVESGITYAGLTETFKDKKDDGVVEVIKENIKGKNEADVEEVIKLLNQHHAQPDKPVRRGSGRRAPRTRSLCTATDLEKQQPASKIEPEEKNNDPVKVIMDVIPSTPAVLSESFTEQTCLPLLR</sequence>
<dbReference type="PANTHER" id="PTHR12384:SF2">
    <property type="entry name" value="MATERNAL PROTEIN EXUPERANTIA"/>
    <property type="match status" value="1"/>
</dbReference>
<dbReference type="KEGG" id="dpx:DAPPUDRAFT_244424"/>
<dbReference type="EMBL" id="GL732550">
    <property type="protein sequence ID" value="EFX79891.1"/>
    <property type="molecule type" value="Genomic_DNA"/>
</dbReference>